<comment type="caution">
    <text evidence="1">The sequence shown here is derived from an EMBL/GenBank/DDBJ whole genome shotgun (WGS) entry which is preliminary data.</text>
</comment>
<evidence type="ECO:0000313" key="1">
    <source>
        <dbReference type="EMBL" id="MBB5060096.1"/>
    </source>
</evidence>
<accession>A0A7W7ZHW6</accession>
<organism evidence="1 2">
    <name type="scientific">Granulicella aggregans</name>
    <dbReference type="NCBI Taxonomy" id="474949"/>
    <lineage>
        <taxon>Bacteria</taxon>
        <taxon>Pseudomonadati</taxon>
        <taxon>Acidobacteriota</taxon>
        <taxon>Terriglobia</taxon>
        <taxon>Terriglobales</taxon>
        <taxon>Acidobacteriaceae</taxon>
        <taxon>Granulicella</taxon>
    </lineage>
</organism>
<name>A0A7W7ZHW6_9BACT</name>
<evidence type="ECO:0000313" key="2">
    <source>
        <dbReference type="Proteomes" id="UP000540989"/>
    </source>
</evidence>
<proteinExistence type="predicted"/>
<reference evidence="1 2" key="1">
    <citation type="submission" date="2020-08" db="EMBL/GenBank/DDBJ databases">
        <title>Genomic Encyclopedia of Type Strains, Phase IV (KMG-V): Genome sequencing to study the core and pangenomes of soil and plant-associated prokaryotes.</title>
        <authorList>
            <person name="Whitman W."/>
        </authorList>
    </citation>
    <scope>NUCLEOTIDE SEQUENCE [LARGE SCALE GENOMIC DNA]</scope>
    <source>
        <strain evidence="1 2">M8UP14</strain>
    </source>
</reference>
<protein>
    <submittedName>
        <fullName evidence="1">Uncharacterized protein</fullName>
    </submittedName>
</protein>
<dbReference type="EMBL" id="JACHIP010000009">
    <property type="protein sequence ID" value="MBB5060096.1"/>
    <property type="molecule type" value="Genomic_DNA"/>
</dbReference>
<gene>
    <name evidence="1" type="ORF">HDF16_004832</name>
</gene>
<dbReference type="AlphaFoldDB" id="A0A7W7ZHW6"/>
<sequence length="63" mass="7260">MLIGTDPIEPEIVYLQSRICTLEQCVCELLVKNELLRSALSRDAFLSWVNRSDDERGSRCFAR</sequence>
<dbReference type="Proteomes" id="UP000540989">
    <property type="component" value="Unassembled WGS sequence"/>
</dbReference>
<keyword evidence="2" id="KW-1185">Reference proteome</keyword>